<evidence type="ECO:0000256" key="1">
    <source>
        <dbReference type="ARBA" id="ARBA00004123"/>
    </source>
</evidence>
<gene>
    <name evidence="13" type="ORF">GUITHDRAFT_87651</name>
</gene>
<organism evidence="13">
    <name type="scientific">Guillardia theta (strain CCMP2712)</name>
    <name type="common">Cryptophyte</name>
    <dbReference type="NCBI Taxonomy" id="905079"/>
    <lineage>
        <taxon>Eukaryota</taxon>
        <taxon>Cryptophyceae</taxon>
        <taxon>Pyrenomonadales</taxon>
        <taxon>Geminigeraceae</taxon>
        <taxon>Guillardia</taxon>
    </lineage>
</organism>
<keyword evidence="10 11" id="KW-0539">Nucleus</keyword>
<dbReference type="KEGG" id="gtt:GUITHDRAFT_87651"/>
<dbReference type="InterPro" id="IPR036465">
    <property type="entry name" value="vWFA_dom_sf"/>
</dbReference>
<dbReference type="GO" id="GO:0000439">
    <property type="term" value="C:transcription factor TFIIH core complex"/>
    <property type="evidence" value="ECO:0007669"/>
    <property type="project" value="UniProtKB-UniRule"/>
</dbReference>
<evidence type="ECO:0000256" key="10">
    <source>
        <dbReference type="ARBA" id="ARBA00023242"/>
    </source>
</evidence>
<evidence type="ECO:0000256" key="4">
    <source>
        <dbReference type="ARBA" id="ARBA00022763"/>
    </source>
</evidence>
<evidence type="ECO:0008006" key="16">
    <source>
        <dbReference type="Google" id="ProtNLM"/>
    </source>
</evidence>
<dbReference type="OMA" id="QGCDITS"/>
<dbReference type="eggNOG" id="KOG2487">
    <property type="taxonomic scope" value="Eukaryota"/>
</dbReference>
<name>L1J604_GUITC</name>
<dbReference type="EnsemblProtists" id="EKX43752">
    <property type="protein sequence ID" value="EKX43752"/>
    <property type="gene ID" value="GUITHDRAFT_87651"/>
</dbReference>
<evidence type="ECO:0000256" key="8">
    <source>
        <dbReference type="ARBA" id="ARBA00023163"/>
    </source>
</evidence>
<dbReference type="OrthoDB" id="17307at2759"/>
<dbReference type="HOGENOM" id="CLU_040211_0_0_1"/>
<evidence type="ECO:0000256" key="2">
    <source>
        <dbReference type="ARBA" id="ARBA00005273"/>
    </source>
</evidence>
<feature type="compositionally biased region" description="Acidic residues" evidence="12">
    <location>
        <begin position="1"/>
        <end position="10"/>
    </location>
</feature>
<evidence type="ECO:0000313" key="15">
    <source>
        <dbReference type="Proteomes" id="UP000011087"/>
    </source>
</evidence>
<dbReference type="GO" id="GO:0006355">
    <property type="term" value="P:regulation of DNA-templated transcription"/>
    <property type="evidence" value="ECO:0007669"/>
    <property type="project" value="InterPro"/>
</dbReference>
<dbReference type="EMBL" id="JH993008">
    <property type="protein sequence ID" value="EKX43752.1"/>
    <property type="molecule type" value="Genomic_DNA"/>
</dbReference>
<keyword evidence="3 11" id="KW-0479">Metal-binding</keyword>
<keyword evidence="8 11" id="KW-0804">Transcription</keyword>
<keyword evidence="5 11" id="KW-0863">Zinc-finger</keyword>
<dbReference type="InterPro" id="IPR004600">
    <property type="entry name" value="TFIIH_Tfb4/GTF2H3"/>
</dbReference>
<keyword evidence="4 11" id="KW-0227">DNA damage</keyword>
<dbReference type="PaxDb" id="55529-EKX43752"/>
<dbReference type="GO" id="GO:0008270">
    <property type="term" value="F:zinc ion binding"/>
    <property type="evidence" value="ECO:0007669"/>
    <property type="project" value="UniProtKB-KW"/>
</dbReference>
<dbReference type="GeneID" id="17300523"/>
<reference evidence="13 15" key="1">
    <citation type="journal article" date="2012" name="Nature">
        <title>Algal genomes reveal evolutionary mosaicism and the fate of nucleomorphs.</title>
        <authorList>
            <consortium name="DOE Joint Genome Institute"/>
            <person name="Curtis B.A."/>
            <person name="Tanifuji G."/>
            <person name="Burki F."/>
            <person name="Gruber A."/>
            <person name="Irimia M."/>
            <person name="Maruyama S."/>
            <person name="Arias M.C."/>
            <person name="Ball S.G."/>
            <person name="Gile G.H."/>
            <person name="Hirakawa Y."/>
            <person name="Hopkins J.F."/>
            <person name="Kuo A."/>
            <person name="Rensing S.A."/>
            <person name="Schmutz J."/>
            <person name="Symeonidi A."/>
            <person name="Elias M."/>
            <person name="Eveleigh R.J."/>
            <person name="Herman E.K."/>
            <person name="Klute M.J."/>
            <person name="Nakayama T."/>
            <person name="Obornik M."/>
            <person name="Reyes-Prieto A."/>
            <person name="Armbrust E.V."/>
            <person name="Aves S.J."/>
            <person name="Beiko R.G."/>
            <person name="Coutinho P."/>
            <person name="Dacks J.B."/>
            <person name="Durnford D.G."/>
            <person name="Fast N.M."/>
            <person name="Green B.R."/>
            <person name="Grisdale C.J."/>
            <person name="Hempel F."/>
            <person name="Henrissat B."/>
            <person name="Hoppner M.P."/>
            <person name="Ishida K."/>
            <person name="Kim E."/>
            <person name="Koreny L."/>
            <person name="Kroth P.G."/>
            <person name="Liu Y."/>
            <person name="Malik S.B."/>
            <person name="Maier U.G."/>
            <person name="McRose D."/>
            <person name="Mock T."/>
            <person name="Neilson J.A."/>
            <person name="Onodera N.T."/>
            <person name="Poole A.M."/>
            <person name="Pritham E.J."/>
            <person name="Richards T.A."/>
            <person name="Rocap G."/>
            <person name="Roy S.W."/>
            <person name="Sarai C."/>
            <person name="Schaack S."/>
            <person name="Shirato S."/>
            <person name="Slamovits C.H."/>
            <person name="Spencer D.F."/>
            <person name="Suzuki S."/>
            <person name="Worden A.Z."/>
            <person name="Zauner S."/>
            <person name="Barry K."/>
            <person name="Bell C."/>
            <person name="Bharti A.K."/>
            <person name="Crow J.A."/>
            <person name="Grimwood J."/>
            <person name="Kramer R."/>
            <person name="Lindquist E."/>
            <person name="Lucas S."/>
            <person name="Salamov A."/>
            <person name="McFadden G.I."/>
            <person name="Lane C.E."/>
            <person name="Keeling P.J."/>
            <person name="Gray M.W."/>
            <person name="Grigoriev I.V."/>
            <person name="Archibald J.M."/>
        </authorList>
    </citation>
    <scope>NUCLEOTIDE SEQUENCE</scope>
    <source>
        <strain evidence="13 15">CCMP2712</strain>
    </source>
</reference>
<keyword evidence="6 11" id="KW-0862">Zinc</keyword>
<dbReference type="Gene3D" id="3.40.50.410">
    <property type="entry name" value="von Willebrand factor, type A domain"/>
    <property type="match status" value="1"/>
</dbReference>
<evidence type="ECO:0000256" key="9">
    <source>
        <dbReference type="ARBA" id="ARBA00023204"/>
    </source>
</evidence>
<dbReference type="GO" id="GO:0005675">
    <property type="term" value="C:transcription factor TFIIH holo complex"/>
    <property type="evidence" value="ECO:0007669"/>
    <property type="project" value="UniProtKB-UniRule"/>
</dbReference>
<dbReference type="RefSeq" id="XP_005830732.1">
    <property type="nucleotide sequence ID" value="XM_005830675.1"/>
</dbReference>
<evidence type="ECO:0000256" key="11">
    <source>
        <dbReference type="RuleBase" id="RU368090"/>
    </source>
</evidence>
<dbReference type="AlphaFoldDB" id="L1J604"/>
<feature type="region of interest" description="Disordered" evidence="12">
    <location>
        <begin position="1"/>
        <end position="21"/>
    </location>
</feature>
<protein>
    <recommendedName>
        <fullName evidence="16">RNA polymerase II transcription factor B subunit 4</fullName>
    </recommendedName>
</protein>
<comment type="subcellular location">
    <subcellularLocation>
        <location evidence="1 11">Nucleus</location>
    </subcellularLocation>
</comment>
<evidence type="ECO:0000256" key="6">
    <source>
        <dbReference type="ARBA" id="ARBA00022833"/>
    </source>
</evidence>
<reference evidence="15" key="2">
    <citation type="submission" date="2012-11" db="EMBL/GenBank/DDBJ databases">
        <authorList>
            <person name="Kuo A."/>
            <person name="Curtis B.A."/>
            <person name="Tanifuji G."/>
            <person name="Burki F."/>
            <person name="Gruber A."/>
            <person name="Irimia M."/>
            <person name="Maruyama S."/>
            <person name="Arias M.C."/>
            <person name="Ball S.G."/>
            <person name="Gile G.H."/>
            <person name="Hirakawa Y."/>
            <person name="Hopkins J.F."/>
            <person name="Rensing S.A."/>
            <person name="Schmutz J."/>
            <person name="Symeonidi A."/>
            <person name="Elias M."/>
            <person name="Eveleigh R.J."/>
            <person name="Herman E.K."/>
            <person name="Klute M.J."/>
            <person name="Nakayama T."/>
            <person name="Obornik M."/>
            <person name="Reyes-Prieto A."/>
            <person name="Armbrust E.V."/>
            <person name="Aves S.J."/>
            <person name="Beiko R.G."/>
            <person name="Coutinho P."/>
            <person name="Dacks J.B."/>
            <person name="Durnford D.G."/>
            <person name="Fast N.M."/>
            <person name="Green B.R."/>
            <person name="Grisdale C."/>
            <person name="Hempe F."/>
            <person name="Henrissat B."/>
            <person name="Hoppner M.P."/>
            <person name="Ishida K.-I."/>
            <person name="Kim E."/>
            <person name="Koreny L."/>
            <person name="Kroth P.G."/>
            <person name="Liu Y."/>
            <person name="Malik S.-B."/>
            <person name="Maier U.G."/>
            <person name="McRose D."/>
            <person name="Mock T."/>
            <person name="Neilson J.A."/>
            <person name="Onodera N.T."/>
            <person name="Poole A.M."/>
            <person name="Pritham E.J."/>
            <person name="Richards T.A."/>
            <person name="Rocap G."/>
            <person name="Roy S.W."/>
            <person name="Sarai C."/>
            <person name="Schaack S."/>
            <person name="Shirato S."/>
            <person name="Slamovits C.H."/>
            <person name="Spencer D.F."/>
            <person name="Suzuki S."/>
            <person name="Worden A.Z."/>
            <person name="Zauner S."/>
            <person name="Barry K."/>
            <person name="Bell C."/>
            <person name="Bharti A.K."/>
            <person name="Crow J.A."/>
            <person name="Grimwood J."/>
            <person name="Kramer R."/>
            <person name="Lindquist E."/>
            <person name="Lucas S."/>
            <person name="Salamov A."/>
            <person name="McFadden G.I."/>
            <person name="Lane C.E."/>
            <person name="Keeling P.J."/>
            <person name="Gray M.W."/>
            <person name="Grigoriev I.V."/>
            <person name="Archibald J.M."/>
        </authorList>
    </citation>
    <scope>NUCLEOTIDE SEQUENCE</scope>
    <source>
        <strain evidence="15">CCMP2712</strain>
    </source>
</reference>
<dbReference type="PANTHER" id="PTHR12831">
    <property type="entry name" value="TRANSCRIPTION INITIATION FACTOR IIH TFIIH , POLYPEPTIDE 3-RELATED"/>
    <property type="match status" value="1"/>
</dbReference>
<dbReference type="Pfam" id="PF03850">
    <property type="entry name" value="Tfb4"/>
    <property type="match status" value="1"/>
</dbReference>
<evidence type="ECO:0000256" key="7">
    <source>
        <dbReference type="ARBA" id="ARBA00023015"/>
    </source>
</evidence>
<evidence type="ECO:0000256" key="12">
    <source>
        <dbReference type="SAM" id="MobiDB-lite"/>
    </source>
</evidence>
<evidence type="ECO:0000256" key="5">
    <source>
        <dbReference type="ARBA" id="ARBA00022771"/>
    </source>
</evidence>
<dbReference type="STRING" id="905079.L1J604"/>
<keyword evidence="7 11" id="KW-0805">Transcription regulation</keyword>
<evidence type="ECO:0000256" key="3">
    <source>
        <dbReference type="ARBA" id="ARBA00022723"/>
    </source>
</evidence>
<comment type="similarity">
    <text evidence="2 11">Belongs to the TFB4 family.</text>
</comment>
<dbReference type="Proteomes" id="UP000011087">
    <property type="component" value="Unassembled WGS sequence"/>
</dbReference>
<keyword evidence="9 11" id="KW-0234">DNA repair</keyword>
<proteinExistence type="inferred from homology"/>
<dbReference type="PANTHER" id="PTHR12831:SF0">
    <property type="entry name" value="GENERAL TRANSCRIPTION FACTOR IIH SUBUNIT 3"/>
    <property type="match status" value="1"/>
</dbReference>
<sequence>MSTKEEEEEREEKGKQQSSELDDLPSSLIVILDLNQASWTESTAKGGPTVIEALESLLTFLRAFFMLHGGNTVTIIAAHPYGSEFLYQSPALQRSKAHGHQQSGALEMDEIDHRLHEKIVSLSKSLKSKSSQENSDSSMKCSLLSSAFALAACTVNRISSHKLLRMLPRVLVLTASTELPSQYIPIMNCIFSMQKANVLIDALVVSDGDCSFLQQAADITNGVYLRPELSKVGSSPGALLSWMISVFLGDKHTRFLNADSQSRSTLLRLPQAQDVDYRSSCFKTGQLVDVGFVCSVCLSIFAKCDFFICPTCDSKIALDRPAGAAVNKKRKVAAGAQKGDDTK</sequence>
<accession>L1J604</accession>
<evidence type="ECO:0000313" key="14">
    <source>
        <dbReference type="EnsemblProtists" id="EKX43752"/>
    </source>
</evidence>
<keyword evidence="15" id="KW-1185">Reference proteome</keyword>
<dbReference type="GO" id="GO:0006289">
    <property type="term" value="P:nucleotide-excision repair"/>
    <property type="evidence" value="ECO:0007669"/>
    <property type="project" value="UniProtKB-UniRule"/>
</dbReference>
<reference evidence="14" key="3">
    <citation type="submission" date="2016-03" db="UniProtKB">
        <authorList>
            <consortium name="EnsemblProtists"/>
        </authorList>
    </citation>
    <scope>IDENTIFICATION</scope>
</reference>
<evidence type="ECO:0000313" key="13">
    <source>
        <dbReference type="EMBL" id="EKX43752.1"/>
    </source>
</evidence>